<dbReference type="Gene3D" id="1.10.238.10">
    <property type="entry name" value="EF-hand"/>
    <property type="match status" value="1"/>
</dbReference>
<dbReference type="PANTHER" id="PTHR36842">
    <property type="entry name" value="PROTEIN TOLB HOMOLOG"/>
    <property type="match status" value="1"/>
</dbReference>
<reference evidence="5 6" key="1">
    <citation type="submission" date="2023-08" db="EMBL/GenBank/DDBJ databases">
        <title>A Necator americanus chromosomal reference genome.</title>
        <authorList>
            <person name="Ilik V."/>
            <person name="Petrzelkova K.J."/>
            <person name="Pardy F."/>
            <person name="Fuh T."/>
            <person name="Niatou-Singa F.S."/>
            <person name="Gouil Q."/>
            <person name="Baker L."/>
            <person name="Ritchie M.E."/>
            <person name="Jex A.R."/>
            <person name="Gazzola D."/>
            <person name="Li H."/>
            <person name="Toshio Fujiwara R."/>
            <person name="Zhan B."/>
            <person name="Aroian R.V."/>
            <person name="Pafco B."/>
            <person name="Schwarz E.M."/>
        </authorList>
    </citation>
    <scope>NUCLEOTIDE SEQUENCE [LARGE SCALE GENOMIC DNA]</scope>
    <source>
        <strain evidence="5 6">Aroian</strain>
        <tissue evidence="5">Whole animal</tissue>
    </source>
</reference>
<dbReference type="Pfam" id="PF07676">
    <property type="entry name" value="PD40"/>
    <property type="match status" value="4"/>
</dbReference>
<feature type="chain" id="PRO_5047324595" description="EF-hand domain-containing protein" evidence="3">
    <location>
        <begin position="17"/>
        <end position="1081"/>
    </location>
</feature>
<dbReference type="SUPFAM" id="SSF69304">
    <property type="entry name" value="Tricorn protease N-terminal domain"/>
    <property type="match status" value="1"/>
</dbReference>
<keyword evidence="3" id="KW-0732">Signal</keyword>
<dbReference type="PROSITE" id="PS50222">
    <property type="entry name" value="EF_HAND_2"/>
    <property type="match status" value="1"/>
</dbReference>
<dbReference type="InterPro" id="IPR011659">
    <property type="entry name" value="WD40"/>
</dbReference>
<dbReference type="InterPro" id="IPR002048">
    <property type="entry name" value="EF_hand_dom"/>
</dbReference>
<protein>
    <recommendedName>
        <fullName evidence="4">EF-hand domain-containing protein</fullName>
    </recommendedName>
</protein>
<feature type="signal peptide" evidence="3">
    <location>
        <begin position="1"/>
        <end position="16"/>
    </location>
</feature>
<gene>
    <name evidence="5" type="primary">Necator_chrII.g7479</name>
    <name evidence="5" type="ORF">RB195_019685</name>
</gene>
<dbReference type="PROSITE" id="PS00018">
    <property type="entry name" value="EF_HAND_1"/>
    <property type="match status" value="1"/>
</dbReference>
<dbReference type="SUPFAM" id="SSF63829">
    <property type="entry name" value="Calcium-dependent phosphotriesterase"/>
    <property type="match status" value="1"/>
</dbReference>
<comment type="caution">
    <text evidence="5">The sequence shown here is derived from an EMBL/GenBank/DDBJ whole genome shotgun (WGS) entry which is preliminary data.</text>
</comment>
<dbReference type="InterPro" id="IPR011042">
    <property type="entry name" value="6-blade_b-propeller_TolB-like"/>
</dbReference>
<dbReference type="EMBL" id="JAVFWL010000002">
    <property type="protein sequence ID" value="KAK6737139.1"/>
    <property type="molecule type" value="Genomic_DNA"/>
</dbReference>
<evidence type="ECO:0000256" key="2">
    <source>
        <dbReference type="ARBA" id="ARBA00022837"/>
    </source>
</evidence>
<evidence type="ECO:0000256" key="1">
    <source>
        <dbReference type="ARBA" id="ARBA00009820"/>
    </source>
</evidence>
<evidence type="ECO:0000259" key="4">
    <source>
        <dbReference type="PROSITE" id="PS50222"/>
    </source>
</evidence>
<dbReference type="PANTHER" id="PTHR36842:SF1">
    <property type="entry name" value="PROTEIN TOLB"/>
    <property type="match status" value="1"/>
</dbReference>
<comment type="similarity">
    <text evidence="1">Belongs to the TolB family.</text>
</comment>
<evidence type="ECO:0000256" key="3">
    <source>
        <dbReference type="SAM" id="SignalP"/>
    </source>
</evidence>
<feature type="domain" description="EF-hand" evidence="4">
    <location>
        <begin position="994"/>
        <end position="1029"/>
    </location>
</feature>
<organism evidence="5 6">
    <name type="scientific">Necator americanus</name>
    <name type="common">Human hookworm</name>
    <dbReference type="NCBI Taxonomy" id="51031"/>
    <lineage>
        <taxon>Eukaryota</taxon>
        <taxon>Metazoa</taxon>
        <taxon>Ecdysozoa</taxon>
        <taxon>Nematoda</taxon>
        <taxon>Chromadorea</taxon>
        <taxon>Rhabditida</taxon>
        <taxon>Rhabditina</taxon>
        <taxon>Rhabditomorpha</taxon>
        <taxon>Strongyloidea</taxon>
        <taxon>Ancylostomatidae</taxon>
        <taxon>Bunostominae</taxon>
        <taxon>Necator</taxon>
    </lineage>
</organism>
<dbReference type="InterPro" id="IPR018247">
    <property type="entry name" value="EF_Hand_1_Ca_BS"/>
</dbReference>
<evidence type="ECO:0000313" key="6">
    <source>
        <dbReference type="Proteomes" id="UP001303046"/>
    </source>
</evidence>
<dbReference type="SUPFAM" id="SSF47473">
    <property type="entry name" value="EF-hand"/>
    <property type="match status" value="1"/>
</dbReference>
<dbReference type="Proteomes" id="UP001303046">
    <property type="component" value="Unassembled WGS sequence"/>
</dbReference>
<proteinExistence type="inferred from homology"/>
<name>A0ABR1CFB8_NECAM</name>
<keyword evidence="2" id="KW-0106">Calcium</keyword>
<keyword evidence="6" id="KW-1185">Reference proteome</keyword>
<dbReference type="InterPro" id="IPR011992">
    <property type="entry name" value="EF-hand-dom_pair"/>
</dbReference>
<accession>A0ABR1CFB8</accession>
<dbReference type="Gene3D" id="2.120.10.30">
    <property type="entry name" value="TolB, C-terminal domain"/>
    <property type="match status" value="4"/>
</dbReference>
<evidence type="ECO:0000313" key="5">
    <source>
        <dbReference type="EMBL" id="KAK6737139.1"/>
    </source>
</evidence>
<sequence length="1081" mass="121565">MKAGITSICLISLSIAQIHFPGEKYFANVRQLTFHGVHTEAYFSFDDSYLTLQATGYGLNCDQIYRLDLNAPGNQTLNRLSTGIGSCTCSFFYPNNKDVLYAGNFHKVKMAAKKGSSDPTCPPKKCQSSEAKHNPELQQLCNTSYTWDIYPDYDIFKVNEYGNIVAQLTNNNAYDAEAVISPDGQKILYTSMENGDLDLYIMDINGSNKKQLTNVLGYDGGGFFSPDSKRIVFRASRPTTDAEKKKYQALLKYNLVAPTDMELYVMNVNGSGLRPVFPHKLGGANWAPFYHPDNERIVFSSNFNSTGEDYNSFDLYIVKEDGTGLEKITMDEGSFDSFPMFSHKGDKFVWGSSRNAKNPSDINIFIADWVNDGQRASDDNKEEALRSNRVWRSATVSTADTVPWQNTTTTPYDGVVHFEGERHFKNVKQLTFGGQNAEGYFSFDDSKLTLQATGYGTDCDQIYELDLNIDPRKQIMRRTSTGLGGTTCSFFYKEDGNDDRLYAGDFWALNVSSFADAAKTCPQKKCQNVSAIKDPVLKKLCNTSYTWDIVPSYDIFKVNKYGNIVTQLTDSPGYDAEAVLSPDGTKIAFTSIRSGDLELWTMNVDGTNLNQVTYELGYDGGAFFSPDGKRLVFRASRPKTHDEIAKYKKLLEYDLVEPVAMELFVVDVDGANLKQITNLGGASWAPYYLNDNKRIVFSSNYDDADNGFGAFALYVINDDGTGLERITFGDKYQFNSFAMMNHAGTKLVWGSSRNGTTMYDLNLFLADWTDEPQANVVEPRILLADFVGQSLQLSAVGLRSNGRVVRQQFERGNGVQPVESTDSGEQLNADVQASLAVAVAQCMWEPVTEFSHHSERSQFIAHGEQPDWQQITPHLHMDAAPPDSSNNMNLEDVIDQFSDVEPFLVRKWHYAFYTFFDLIGNNVIEWRDFQQLIDAIGSVRGASSEDHIAATLCLTDVWHLMCDTMHKEYSDKITLIDWIGMWADSLTAEKEPAWQKAYLDYMFRLLDASGDKLVDLSEYIEVLGYFNIQREDAIACFDKFAVNPDGGQSNSIDYKRFVMLWQQYFRSTDINDPGNHLLGRA</sequence>